<keyword evidence="1" id="KW-0614">Plasmid</keyword>
<dbReference type="RefSeq" id="WP_210220920.1">
    <property type="nucleotide sequence ID" value="NZ_CP072797.1"/>
</dbReference>
<dbReference type="AlphaFoldDB" id="A0A975FCQ4"/>
<dbReference type="KEGG" id="tun:J9260_18345"/>
<dbReference type="Proteomes" id="UP000672009">
    <property type="component" value="Plasmid pTunz5"/>
</dbReference>
<geneLocation type="plasmid" evidence="1 3">
    <name>pTunz5</name>
</geneLocation>
<evidence type="ECO:0000313" key="2">
    <source>
        <dbReference type="EMBL" id="QTR55467.1"/>
    </source>
</evidence>
<protein>
    <submittedName>
        <fullName evidence="1">Uncharacterized protein</fullName>
    </submittedName>
</protein>
<dbReference type="EMBL" id="CP072797">
    <property type="protein sequence ID" value="QTR55467.1"/>
    <property type="molecule type" value="Genomic_DNA"/>
</dbReference>
<organism evidence="1 3">
    <name type="scientific">Thiothrix unzii</name>
    <dbReference type="NCBI Taxonomy" id="111769"/>
    <lineage>
        <taxon>Bacteria</taxon>
        <taxon>Pseudomonadati</taxon>
        <taxon>Pseudomonadota</taxon>
        <taxon>Gammaproteobacteria</taxon>
        <taxon>Thiotrichales</taxon>
        <taxon>Thiotrichaceae</taxon>
        <taxon>Thiothrix</taxon>
    </lineage>
</organism>
<evidence type="ECO:0000313" key="1">
    <source>
        <dbReference type="EMBL" id="QTR55457.1"/>
    </source>
</evidence>
<reference evidence="1" key="1">
    <citation type="submission" date="2021-04" db="EMBL/GenBank/DDBJ databases">
        <title>Genomics, taxonomy and metabolism of representatives of sulfur bacteria of the genus Thiothrix: Thiothrix fructosivorans QT, Thiothrix unzii A1T and three new species, Thiothrix subterranea sp. nov., Thiothrix litoralis sp. nov. and 'Candidatus Thiothrix anitrata' sp. nov.</title>
        <authorList>
            <person name="Ravin N.V."/>
            <person name="Smolyakov D."/>
            <person name="Rudenko T.S."/>
            <person name="Mardanov A.V."/>
            <person name="Beletsky A.V."/>
            <person name="Markov N.D."/>
            <person name="Fomenkov A.I."/>
            <person name="Roberts R.J."/>
            <person name="Karnachuk O.V."/>
            <person name="Novikov A."/>
            <person name="Grabovich M.Y."/>
        </authorList>
    </citation>
    <scope>NUCLEOTIDE SEQUENCE</scope>
    <source>
        <strain evidence="1">A1</strain>
        <plasmid evidence="1">pTunz5</plasmid>
    </source>
</reference>
<accession>A0A975FCQ4</accession>
<dbReference type="KEGG" id="tun:J9260_18295"/>
<gene>
    <name evidence="2" type="ORF">J9260_18295</name>
    <name evidence="1" type="ORF">J9260_18345</name>
</gene>
<name>A0A975FCQ4_9GAMM</name>
<keyword evidence="3" id="KW-1185">Reference proteome</keyword>
<sequence length="172" mass="19292">MDCLLVGGAPSVGKSHLIHGLALWILNKPGFLLASAKSYNSNALNSLNNNPFVDFMAVIDGVNTFNKKIRIIVNSATDDVNIINNFKGFFDANGGYDILISSVRDGDLRNGNFWPRQEFFQIMNLNSISNLILELPLAKVTRRRNSQSAYNWYETETSRLAQHILSRNPFNL</sequence>
<proteinExistence type="predicted"/>
<evidence type="ECO:0000313" key="3">
    <source>
        <dbReference type="Proteomes" id="UP000672009"/>
    </source>
</evidence>
<dbReference type="EMBL" id="CP072797">
    <property type="protein sequence ID" value="QTR55457.1"/>
    <property type="molecule type" value="Genomic_DNA"/>
</dbReference>